<dbReference type="PANTHER" id="PTHR45527">
    <property type="entry name" value="NONRIBOSOMAL PEPTIDE SYNTHETASE"/>
    <property type="match status" value="1"/>
</dbReference>
<feature type="transmembrane region" description="Helical" evidence="1">
    <location>
        <begin position="790"/>
        <end position="809"/>
    </location>
</feature>
<evidence type="ECO:0000259" key="3">
    <source>
        <dbReference type="Pfam" id="PF00550"/>
    </source>
</evidence>
<keyword evidence="1" id="KW-0472">Membrane</keyword>
<dbReference type="FunCoup" id="K9TG28">
    <property type="interactions" value="114"/>
</dbReference>
<dbReference type="EMBL" id="CP003607">
    <property type="protein sequence ID" value="AFY81338.1"/>
    <property type="molecule type" value="Genomic_DNA"/>
</dbReference>
<feature type="transmembrane region" description="Helical" evidence="1">
    <location>
        <begin position="758"/>
        <end position="778"/>
    </location>
</feature>
<dbReference type="eggNOG" id="COG1020">
    <property type="taxonomic scope" value="Bacteria"/>
</dbReference>
<evidence type="ECO:0000313" key="5">
    <source>
        <dbReference type="EMBL" id="AFY81338.1"/>
    </source>
</evidence>
<dbReference type="InterPro" id="IPR020845">
    <property type="entry name" value="AMP-binding_CS"/>
</dbReference>
<accession>K9TG28</accession>
<dbReference type="FunFam" id="3.40.50.980:FF:000001">
    <property type="entry name" value="Non-ribosomal peptide synthetase"/>
    <property type="match status" value="1"/>
</dbReference>
<keyword evidence="1" id="KW-0812">Transmembrane</keyword>
<dbReference type="PANTHER" id="PTHR45527:SF1">
    <property type="entry name" value="FATTY ACID SYNTHASE"/>
    <property type="match status" value="1"/>
</dbReference>
<dbReference type="InterPro" id="IPR045851">
    <property type="entry name" value="AMP-bd_C_sf"/>
</dbReference>
<gene>
    <name evidence="5" type="ORF">Oscil6304_1642</name>
</gene>
<feature type="domain" description="AMP-binding enzyme C-terminal" evidence="4">
    <location>
        <begin position="439"/>
        <end position="519"/>
    </location>
</feature>
<dbReference type="Proteomes" id="UP000010367">
    <property type="component" value="Chromosome"/>
</dbReference>
<dbReference type="InParanoid" id="K9TG28"/>
<keyword evidence="6" id="KW-1185">Reference proteome</keyword>
<dbReference type="STRING" id="56110.Oscil6304_1642"/>
<feature type="transmembrane region" description="Helical" evidence="1">
    <location>
        <begin position="868"/>
        <end position="887"/>
    </location>
</feature>
<dbReference type="Pfam" id="PF13193">
    <property type="entry name" value="AMP-binding_C"/>
    <property type="match status" value="1"/>
</dbReference>
<dbReference type="GO" id="GO:0031177">
    <property type="term" value="F:phosphopantetheine binding"/>
    <property type="evidence" value="ECO:0007669"/>
    <property type="project" value="TreeGrafter"/>
</dbReference>
<dbReference type="HOGENOM" id="CLU_337954_0_0_3"/>
<dbReference type="InterPro" id="IPR000873">
    <property type="entry name" value="AMP-dep_synth/lig_dom"/>
</dbReference>
<dbReference type="NCBIfam" id="TIGR01733">
    <property type="entry name" value="AA-adenyl-dom"/>
    <property type="match status" value="1"/>
</dbReference>
<dbReference type="SUPFAM" id="SSF47336">
    <property type="entry name" value="ACP-like"/>
    <property type="match status" value="1"/>
</dbReference>
<dbReference type="SUPFAM" id="SSF56801">
    <property type="entry name" value="Acetyl-CoA synthetase-like"/>
    <property type="match status" value="1"/>
</dbReference>
<dbReference type="Gene3D" id="1.10.1200.10">
    <property type="entry name" value="ACP-like"/>
    <property type="match status" value="1"/>
</dbReference>
<evidence type="ECO:0000259" key="4">
    <source>
        <dbReference type="Pfam" id="PF13193"/>
    </source>
</evidence>
<evidence type="ECO:0000259" key="2">
    <source>
        <dbReference type="Pfam" id="PF00501"/>
    </source>
</evidence>
<dbReference type="InterPro" id="IPR025110">
    <property type="entry name" value="AMP-bd_C"/>
</dbReference>
<dbReference type="KEGG" id="oac:Oscil6304_1642"/>
<organism evidence="5 6">
    <name type="scientific">Oscillatoria acuminata PCC 6304</name>
    <dbReference type="NCBI Taxonomy" id="56110"/>
    <lineage>
        <taxon>Bacteria</taxon>
        <taxon>Bacillati</taxon>
        <taxon>Cyanobacteriota</taxon>
        <taxon>Cyanophyceae</taxon>
        <taxon>Oscillatoriophycideae</taxon>
        <taxon>Oscillatoriales</taxon>
        <taxon>Oscillatoriaceae</taxon>
        <taxon>Oscillatoria</taxon>
    </lineage>
</organism>
<evidence type="ECO:0000256" key="1">
    <source>
        <dbReference type="SAM" id="Phobius"/>
    </source>
</evidence>
<dbReference type="GO" id="GO:0043041">
    <property type="term" value="P:amino acid activation for nonribosomal peptide biosynthetic process"/>
    <property type="evidence" value="ECO:0007669"/>
    <property type="project" value="TreeGrafter"/>
</dbReference>
<feature type="transmembrane region" description="Helical" evidence="1">
    <location>
        <begin position="618"/>
        <end position="640"/>
    </location>
</feature>
<name>K9TG28_9CYAN</name>
<dbReference type="GO" id="GO:0044550">
    <property type="term" value="P:secondary metabolite biosynthetic process"/>
    <property type="evidence" value="ECO:0007669"/>
    <property type="project" value="TreeGrafter"/>
</dbReference>
<dbReference type="Gene3D" id="3.30.300.30">
    <property type="match status" value="1"/>
</dbReference>
<proteinExistence type="predicted"/>
<feature type="domain" description="AMP-dependent synthetase/ligase" evidence="2">
    <location>
        <begin position="16"/>
        <end position="374"/>
    </location>
</feature>
<dbReference type="InterPro" id="IPR010071">
    <property type="entry name" value="AA_adenyl_dom"/>
</dbReference>
<feature type="transmembrane region" description="Helical" evidence="1">
    <location>
        <begin position="725"/>
        <end position="746"/>
    </location>
</feature>
<dbReference type="RefSeq" id="WP_015147982.1">
    <property type="nucleotide sequence ID" value="NC_019693.1"/>
</dbReference>
<keyword evidence="1" id="KW-1133">Transmembrane helix</keyword>
<dbReference type="PROSITE" id="PS00455">
    <property type="entry name" value="AMP_BINDING"/>
    <property type="match status" value="1"/>
</dbReference>
<feature type="domain" description="Carrier" evidence="3">
    <location>
        <begin position="545"/>
        <end position="588"/>
    </location>
</feature>
<reference evidence="5 6" key="1">
    <citation type="submission" date="2012-06" db="EMBL/GenBank/DDBJ databases">
        <title>Finished chromosome of genome of Oscillatoria acuminata PCC 6304.</title>
        <authorList>
            <consortium name="US DOE Joint Genome Institute"/>
            <person name="Gugger M."/>
            <person name="Coursin T."/>
            <person name="Rippka R."/>
            <person name="Tandeau De Marsac N."/>
            <person name="Huntemann M."/>
            <person name="Wei C.-L."/>
            <person name="Han J."/>
            <person name="Detter J.C."/>
            <person name="Han C."/>
            <person name="Tapia R."/>
            <person name="Davenport K."/>
            <person name="Daligault H."/>
            <person name="Erkkila T."/>
            <person name="Gu W."/>
            <person name="Munk A.C.C."/>
            <person name="Teshima H."/>
            <person name="Xu Y."/>
            <person name="Chain P."/>
            <person name="Chen A."/>
            <person name="Krypides N."/>
            <person name="Mavromatis K."/>
            <person name="Markowitz V."/>
            <person name="Szeto E."/>
            <person name="Ivanova N."/>
            <person name="Mikhailova N."/>
            <person name="Ovchinnikova G."/>
            <person name="Pagani I."/>
            <person name="Pati A."/>
            <person name="Goodwin L."/>
            <person name="Peters L."/>
            <person name="Pitluck S."/>
            <person name="Woyke T."/>
            <person name="Kerfeld C."/>
        </authorList>
    </citation>
    <scope>NUCLEOTIDE SEQUENCE [LARGE SCALE GENOMIC DNA]</scope>
    <source>
        <strain evidence="5 6">PCC 6304</strain>
    </source>
</reference>
<protein>
    <submittedName>
        <fullName evidence="5">Amino acid adenylation enzyme/thioester reductase family protein</fullName>
    </submittedName>
</protein>
<dbReference type="OrthoDB" id="9765680at2"/>
<dbReference type="PATRIC" id="fig|56110.3.peg.1976"/>
<dbReference type="Gene3D" id="2.30.38.10">
    <property type="entry name" value="Luciferase, Domain 3"/>
    <property type="match status" value="1"/>
</dbReference>
<dbReference type="Gene3D" id="3.40.50.980">
    <property type="match status" value="2"/>
</dbReference>
<dbReference type="AlphaFoldDB" id="K9TG28"/>
<feature type="transmembrane region" description="Helical" evidence="1">
    <location>
        <begin position="899"/>
        <end position="920"/>
    </location>
</feature>
<dbReference type="CDD" id="cd05930">
    <property type="entry name" value="A_NRPS"/>
    <property type="match status" value="1"/>
</dbReference>
<evidence type="ECO:0000313" key="6">
    <source>
        <dbReference type="Proteomes" id="UP000010367"/>
    </source>
</evidence>
<dbReference type="Pfam" id="PF00501">
    <property type="entry name" value="AMP-binding"/>
    <property type="match status" value="1"/>
</dbReference>
<feature type="transmembrane region" description="Helical" evidence="1">
    <location>
        <begin position="675"/>
        <end position="696"/>
    </location>
</feature>
<dbReference type="InterPro" id="IPR036736">
    <property type="entry name" value="ACP-like_sf"/>
</dbReference>
<dbReference type="InterPro" id="IPR009081">
    <property type="entry name" value="PP-bd_ACP"/>
</dbReference>
<dbReference type="Pfam" id="PF00550">
    <property type="entry name" value="PP-binding"/>
    <property type="match status" value="1"/>
</dbReference>
<sequence length="940" mass="106690">MQKRNSQHLTSFHQIFESQVQKTPEAIAIVCNGQQLTYSELNQRANQLAHYLQDLGVGCEQLVGIFMERSIEIVVTILGIFKAGAAYVPLDPGYPKERLTYIAQETQFFLLLTQKHLGDRLPPSSAKISYIDSNWDTIAQYSRENLPTEILPENLAYIMYTSGSTGQPKGVQMPYINIVRYIQALSQVVTVQPEDIYLHVASFSFSSSIRQLMLPLSQGAKVVIATREQTKNPLELLNLMCQQQVTISDGVCSVWRSMLEILAEEEKQRFYLSKLRLRFVVLSGENTTCALVQKIKHFLGKQVRFFNVYGQSETIGNFVYEMPPDFDRHEGYFPVGYPYPHNHCYILDENLNPVPTGEVGELMMAGGCVCRGYLNRDDLTAEKFIPNPWADRDSTSDRPVPTLFKTGDVVRQLPDGTIELLGRTDFQVKIRGMRVELDEIATILEEHQTVRQATVVAHSKQSGENILVAYIIPEPAENYPDSSTLHHKLREFLIQKLPDYMLPAVFMELAAFPRTPNGKLDRLALPKPSFLDNQPGDGEYSADTEIQKLFCEALNLRLVQPQDTFISLGGNSLSYVQFSMKLERYLGYLPPVWEEMTVSQLENEEPEERKNRTIETSILLRTLAICAVVIFHASSTNIFIKGGAYLMLLIAGKNLARFNGGSLLGGRLMQPFNSLLSNIIIPYVSIVWVFQVYAQILNNPEYGYWNFPVLLLVSNFLDPGKGSVFFVWFIQVLAQLIVIFLLLFSIPQIRNLANLSPWKFGLMIFGVGVFTNHIVPYFWMPTPDQPVSYYTNLCLPYMVLWLFAIGWSAHFAKSKYQKVVTSIILPLPVFMWPEQQLSIQLWILVGGMMVIWKQYVSVPHILKQPIQLISSASYSIYVSHMAAFILLKNVTGIDKNDNIGSLLLHIIFALVVGVILWWGIQIIQKFLNRVVASKIKLALE</sequence>
<dbReference type="GO" id="GO:0005737">
    <property type="term" value="C:cytoplasm"/>
    <property type="evidence" value="ECO:0007669"/>
    <property type="project" value="TreeGrafter"/>
</dbReference>